<dbReference type="EMBL" id="CP030850">
    <property type="protein sequence ID" value="AXE16805.1"/>
    <property type="molecule type" value="Genomic_DNA"/>
</dbReference>
<accession>A0A344TDT4</accession>
<feature type="chain" id="PRO_5016650105" evidence="1">
    <location>
        <begin position="22"/>
        <end position="308"/>
    </location>
</feature>
<dbReference type="RefSeq" id="WP_114065592.1">
    <property type="nucleotide sequence ID" value="NZ_CP030850.1"/>
</dbReference>
<evidence type="ECO:0000256" key="1">
    <source>
        <dbReference type="SAM" id="SignalP"/>
    </source>
</evidence>
<name>A0A344TDT4_9BACT</name>
<proteinExistence type="predicted"/>
<sequence>MKTIYLTLISLSFFVTFSSQAQYGTILPDGFIIPKSATPPGCTVSDKGKIYYNSTTNNLLFCDGSAWKPASSQWSTPFSQPDDIYFNAGYVGINTTIPQYSLDVNGTGRFTGDIYAEKLGIGTLTPSSALEVLDGDIAITSTADVKTWKLDYTDESNSLALRENGTARMVFANGGNITIGSGAPTAKLTVEGNGSFSGDLTVNGGKGIVRSTTSTQLKYHTASVSLGTTFAVTNGGCATANASLTAAGFTTAPTVTVGNLTGGTGDFGKLVINVQSTTTTQAVVRFCNPTTSSITLTGMTFNVLCIGQ</sequence>
<dbReference type="Proteomes" id="UP000251993">
    <property type="component" value="Chromosome"/>
</dbReference>
<evidence type="ECO:0000313" key="3">
    <source>
        <dbReference type="Proteomes" id="UP000251993"/>
    </source>
</evidence>
<organism evidence="2 3">
    <name type="scientific">Runella rosea</name>
    <dbReference type="NCBI Taxonomy" id="2259595"/>
    <lineage>
        <taxon>Bacteria</taxon>
        <taxon>Pseudomonadati</taxon>
        <taxon>Bacteroidota</taxon>
        <taxon>Cytophagia</taxon>
        <taxon>Cytophagales</taxon>
        <taxon>Spirosomataceae</taxon>
        <taxon>Runella</taxon>
    </lineage>
</organism>
<keyword evidence="3" id="KW-1185">Reference proteome</keyword>
<keyword evidence="1" id="KW-0732">Signal</keyword>
<dbReference type="AlphaFoldDB" id="A0A344TDT4"/>
<feature type="signal peptide" evidence="1">
    <location>
        <begin position="1"/>
        <end position="21"/>
    </location>
</feature>
<evidence type="ECO:0000313" key="2">
    <source>
        <dbReference type="EMBL" id="AXE16805.1"/>
    </source>
</evidence>
<dbReference type="KEGG" id="run:DR864_03165"/>
<protein>
    <submittedName>
        <fullName evidence="2">Uncharacterized protein</fullName>
    </submittedName>
</protein>
<gene>
    <name evidence="2" type="ORF">DR864_03165</name>
</gene>
<reference evidence="2 3" key="1">
    <citation type="submission" date="2018-07" db="EMBL/GenBank/DDBJ databases">
        <title>Genome sequencing of Runella.</title>
        <authorList>
            <person name="Baek M.-G."/>
            <person name="Yi H."/>
        </authorList>
    </citation>
    <scope>NUCLEOTIDE SEQUENCE [LARGE SCALE GENOMIC DNA]</scope>
    <source>
        <strain evidence="2 3">HYN0085</strain>
    </source>
</reference>
<dbReference type="OrthoDB" id="931345at2"/>